<sequence>SKHLKRLGGVDAADLVKKTMAAQVSLFLFCITVLWPRSSFSECYQSTSSTMLASVAASPSTIPTKTQKKIQRMNAYLYQTLAQMYKKWGQRRGFDLQTE</sequence>
<dbReference type="Proteomes" id="UP001482620">
    <property type="component" value="Unassembled WGS sequence"/>
</dbReference>
<proteinExistence type="predicted"/>
<dbReference type="EMBL" id="JAHRIQ010000770">
    <property type="protein sequence ID" value="MEQ2220925.1"/>
    <property type="molecule type" value="Genomic_DNA"/>
</dbReference>
<name>A0ABV0SL07_9TELE</name>
<keyword evidence="2" id="KW-1185">Reference proteome</keyword>
<protein>
    <submittedName>
        <fullName evidence="1">Uncharacterized protein</fullName>
    </submittedName>
</protein>
<evidence type="ECO:0000313" key="2">
    <source>
        <dbReference type="Proteomes" id="UP001482620"/>
    </source>
</evidence>
<comment type="caution">
    <text evidence="1">The sequence shown here is derived from an EMBL/GenBank/DDBJ whole genome shotgun (WGS) entry which is preliminary data.</text>
</comment>
<organism evidence="1 2">
    <name type="scientific">Ilyodon furcidens</name>
    <name type="common">goldbreast splitfin</name>
    <dbReference type="NCBI Taxonomy" id="33524"/>
    <lineage>
        <taxon>Eukaryota</taxon>
        <taxon>Metazoa</taxon>
        <taxon>Chordata</taxon>
        <taxon>Craniata</taxon>
        <taxon>Vertebrata</taxon>
        <taxon>Euteleostomi</taxon>
        <taxon>Actinopterygii</taxon>
        <taxon>Neopterygii</taxon>
        <taxon>Teleostei</taxon>
        <taxon>Neoteleostei</taxon>
        <taxon>Acanthomorphata</taxon>
        <taxon>Ovalentaria</taxon>
        <taxon>Atherinomorphae</taxon>
        <taxon>Cyprinodontiformes</taxon>
        <taxon>Goodeidae</taxon>
        <taxon>Ilyodon</taxon>
    </lineage>
</organism>
<gene>
    <name evidence="1" type="ORF">ILYODFUR_010551</name>
</gene>
<evidence type="ECO:0000313" key="1">
    <source>
        <dbReference type="EMBL" id="MEQ2220925.1"/>
    </source>
</evidence>
<accession>A0ABV0SL07</accession>
<reference evidence="1 2" key="1">
    <citation type="submission" date="2021-06" db="EMBL/GenBank/DDBJ databases">
        <authorList>
            <person name="Palmer J.M."/>
        </authorList>
    </citation>
    <scope>NUCLEOTIDE SEQUENCE [LARGE SCALE GENOMIC DNA]</scope>
    <source>
        <strain evidence="2">if_2019</strain>
        <tissue evidence="1">Muscle</tissue>
    </source>
</reference>
<feature type="non-terminal residue" evidence="1">
    <location>
        <position position="1"/>
    </location>
</feature>